<reference evidence="11" key="1">
    <citation type="submission" date="2021-01" db="EMBL/GenBank/DDBJ databases">
        <authorList>
            <person name="Kaushik A."/>
        </authorList>
    </citation>
    <scope>NUCLEOTIDE SEQUENCE</scope>
    <source>
        <strain evidence="11">AG1-1B</strain>
    </source>
</reference>
<dbReference type="InterPro" id="IPR017932">
    <property type="entry name" value="GATase_2_dom"/>
</dbReference>
<dbReference type="Gene3D" id="3.40.50.620">
    <property type="entry name" value="HUPs"/>
    <property type="match status" value="1"/>
</dbReference>
<dbReference type="InterPro" id="IPR006426">
    <property type="entry name" value="Asn_synth_AEB"/>
</dbReference>
<dbReference type="Pfam" id="PF13537">
    <property type="entry name" value="GATase_7"/>
    <property type="match status" value="1"/>
</dbReference>
<dbReference type="EMBL" id="CAJMWQ010000976">
    <property type="protein sequence ID" value="CAE6418534.1"/>
    <property type="molecule type" value="Genomic_DNA"/>
</dbReference>
<feature type="domain" description="Glutamine amidotransferase type-2" evidence="10">
    <location>
        <begin position="303"/>
        <end position="497"/>
    </location>
</feature>
<evidence type="ECO:0000313" key="11">
    <source>
        <dbReference type="EMBL" id="CAE6418534.1"/>
    </source>
</evidence>
<dbReference type="GO" id="GO:0004066">
    <property type="term" value="F:asparagine synthase (glutamine-hydrolyzing) activity"/>
    <property type="evidence" value="ECO:0007669"/>
    <property type="project" value="UniProtKB-EC"/>
</dbReference>
<accession>A0A8H2X6I3</accession>
<name>A0A8H2X6I3_9AGAM</name>
<dbReference type="InterPro" id="IPR029055">
    <property type="entry name" value="Ntn_hydrolases_N"/>
</dbReference>
<dbReference type="FunFam" id="3.40.50.620:FF:000031">
    <property type="entry name" value="Asparagine synthase B"/>
    <property type="match status" value="1"/>
</dbReference>
<keyword evidence="8" id="KW-0315">Glutamine amidotransferase</keyword>
<dbReference type="Gene3D" id="3.20.20.100">
    <property type="entry name" value="NADP-dependent oxidoreductase domain"/>
    <property type="match status" value="1"/>
</dbReference>
<dbReference type="InterPro" id="IPR023210">
    <property type="entry name" value="NADP_OxRdtase_dom"/>
</dbReference>
<dbReference type="SUPFAM" id="SSF51430">
    <property type="entry name" value="NAD(P)-linked oxidoreductase"/>
    <property type="match status" value="1"/>
</dbReference>
<dbReference type="Pfam" id="PF00248">
    <property type="entry name" value="Aldo_ket_red"/>
    <property type="match status" value="2"/>
</dbReference>
<dbReference type="PANTHER" id="PTHR11772">
    <property type="entry name" value="ASPARAGINE SYNTHETASE"/>
    <property type="match status" value="1"/>
</dbReference>
<gene>
    <name evidence="11" type="ORF">RDB_LOCUS46165</name>
</gene>
<keyword evidence="5" id="KW-0547">Nucleotide-binding</keyword>
<evidence type="ECO:0000256" key="1">
    <source>
        <dbReference type="ARBA" id="ARBA00005187"/>
    </source>
</evidence>
<keyword evidence="3" id="KW-0436">Ligase</keyword>
<evidence type="ECO:0000256" key="5">
    <source>
        <dbReference type="ARBA" id="ARBA00022741"/>
    </source>
</evidence>
<dbReference type="EC" id="6.3.5.4" evidence="2"/>
<dbReference type="AlphaFoldDB" id="A0A8H2X6I3"/>
<dbReference type="SUPFAM" id="SSF52402">
    <property type="entry name" value="Adenine nucleotide alpha hydrolases-like"/>
    <property type="match status" value="1"/>
</dbReference>
<comment type="caution">
    <text evidence="11">The sequence shown here is derived from an EMBL/GenBank/DDBJ whole genome shotgun (WGS) entry which is preliminary data.</text>
</comment>
<dbReference type="PROSITE" id="PS51278">
    <property type="entry name" value="GATASE_TYPE_2"/>
    <property type="match status" value="1"/>
</dbReference>
<evidence type="ECO:0000256" key="3">
    <source>
        <dbReference type="ARBA" id="ARBA00022598"/>
    </source>
</evidence>
<dbReference type="CDD" id="cd01991">
    <property type="entry name" value="Asn_synthase_B_C"/>
    <property type="match status" value="1"/>
</dbReference>
<dbReference type="PANTHER" id="PTHR11772:SF2">
    <property type="entry name" value="ASPARAGINE SYNTHETASE [GLUTAMINE-HYDROLYZING]"/>
    <property type="match status" value="1"/>
</dbReference>
<keyword evidence="6" id="KW-0067">ATP-binding</keyword>
<evidence type="ECO:0000256" key="7">
    <source>
        <dbReference type="ARBA" id="ARBA00022888"/>
    </source>
</evidence>
<dbReference type="CDD" id="cd19077">
    <property type="entry name" value="AKR_AKR8A1-2"/>
    <property type="match status" value="1"/>
</dbReference>
<dbReference type="InterPro" id="IPR050795">
    <property type="entry name" value="Asn_Synthetase"/>
</dbReference>
<comment type="pathway">
    <text evidence="1">Amino-acid biosynthesis; L-asparagine biosynthesis; L-asparagine from L-aspartate (L-Gln route): step 1/1.</text>
</comment>
<dbReference type="NCBIfam" id="TIGR01536">
    <property type="entry name" value="asn_synth_AEB"/>
    <property type="match status" value="1"/>
</dbReference>
<sequence>MTQTTVVTGDPIVKIGHGLMTMSWVPNPPSDEQCFASIKAGIEAAPPGVKVFLNSGEFYGLSPQTANLELLNRFFTKYPEYAERTFLSVKGAIVVDERGFTPDCSEDGIERSVNNIIEKLGPNKKLDLFQPARIDPKISIEETMITLNKYVKSGKIGSIGKVAAVEIEVSFWTYEDETRKVIATAHKLGAVVAAYSPLGRGFLTGKLNPGELSKQDHRSHIPRLQGEAAENNMKLVEALKLIAEKKKVSLAQLCLAWVCSTGPHVVPIPSSTRVERTLENIAAASILLTKEEQEAINLALELNPVSGARYNEGGMKLVWGPATWRTKAIACSKKLRHRGPDWSGCYVGKEAILVHERLAIVGVDTGAQPLVSEDGKLILAVNGEIYNYIALRKTFAEGQPFKTHSDCEVILHLYRQRDKDLCSLLDGMFSFVLLDESVTPTRIIAARDPIGITTLYQGRSSKNPGAVYFASELKALVDECDDIVSFPPGHVYDSKTDTTERYFKPTWWDGDSGAEGSIPTNKADLDLVRTKLEEAVRKRLMSEVPYGVLLSGGLDSSLIAAIAARETEKVALAQLSLRQKRIEAMSGTATPKDLLVDEAATLAAWPQLHSFSIGLPNSPDLLAARKAAAFLGTVHHEYTFTVQEGLDAIPEVIYHLETYDVTTVRASTPMYLLSRKIKAMGVKMVLSGEGSDEIFGGEFCYLYFHAAPTPEAFHQECVKRVKNLHTADCLRANKSTMAWGLEARVPFLDKEFLEAAMNIDPKEKTFTKGSKTEVDEDGKPKMEKYILRKAFDCSPDGKPYLPKSILWRQKEQFSDGVGYSWIDGIKDHAASVVTDEAFANRQNEFPEDTPDTKEGYFVREIFQGLFPTKAAASTAVRWIPRGDWGCASDPSGRSVSIHNAAYADTD</sequence>
<evidence type="ECO:0000313" key="12">
    <source>
        <dbReference type="Proteomes" id="UP000663826"/>
    </source>
</evidence>
<organism evidence="11 12">
    <name type="scientific">Rhizoctonia solani</name>
    <dbReference type="NCBI Taxonomy" id="456999"/>
    <lineage>
        <taxon>Eukaryota</taxon>
        <taxon>Fungi</taxon>
        <taxon>Dikarya</taxon>
        <taxon>Basidiomycota</taxon>
        <taxon>Agaricomycotina</taxon>
        <taxon>Agaricomycetes</taxon>
        <taxon>Cantharellales</taxon>
        <taxon>Ceratobasidiaceae</taxon>
        <taxon>Rhizoctonia</taxon>
    </lineage>
</organism>
<dbReference type="GO" id="GO:0006529">
    <property type="term" value="P:asparagine biosynthetic process"/>
    <property type="evidence" value="ECO:0007669"/>
    <property type="project" value="UniProtKB-KW"/>
</dbReference>
<evidence type="ECO:0000256" key="8">
    <source>
        <dbReference type="ARBA" id="ARBA00022962"/>
    </source>
</evidence>
<evidence type="ECO:0000256" key="4">
    <source>
        <dbReference type="ARBA" id="ARBA00022605"/>
    </source>
</evidence>
<dbReference type="GO" id="GO:0005524">
    <property type="term" value="F:ATP binding"/>
    <property type="evidence" value="ECO:0007669"/>
    <property type="project" value="UniProtKB-KW"/>
</dbReference>
<dbReference type="InterPro" id="IPR014729">
    <property type="entry name" value="Rossmann-like_a/b/a_fold"/>
</dbReference>
<dbReference type="GO" id="GO:0005829">
    <property type="term" value="C:cytosol"/>
    <property type="evidence" value="ECO:0007669"/>
    <property type="project" value="TreeGrafter"/>
</dbReference>
<evidence type="ECO:0000256" key="6">
    <source>
        <dbReference type="ARBA" id="ARBA00022840"/>
    </source>
</evidence>
<dbReference type="Proteomes" id="UP000663826">
    <property type="component" value="Unassembled WGS sequence"/>
</dbReference>
<evidence type="ECO:0000259" key="10">
    <source>
        <dbReference type="PROSITE" id="PS51278"/>
    </source>
</evidence>
<dbReference type="Gene3D" id="3.60.20.10">
    <property type="entry name" value="Glutamine Phosphoribosylpyrophosphate, subunit 1, domain 1"/>
    <property type="match status" value="1"/>
</dbReference>
<evidence type="ECO:0000256" key="9">
    <source>
        <dbReference type="ARBA" id="ARBA00048741"/>
    </source>
</evidence>
<keyword evidence="4" id="KW-0028">Amino-acid biosynthesis</keyword>
<protein>
    <recommendedName>
        <fullName evidence="2">asparagine synthase (glutamine-hydrolyzing)</fullName>
        <ecNumber evidence="2">6.3.5.4</ecNumber>
    </recommendedName>
</protein>
<dbReference type="CDD" id="cd00712">
    <property type="entry name" value="AsnB"/>
    <property type="match status" value="1"/>
</dbReference>
<dbReference type="Pfam" id="PF00733">
    <property type="entry name" value="Asn_synthase"/>
    <property type="match status" value="2"/>
</dbReference>
<proteinExistence type="predicted"/>
<dbReference type="InterPro" id="IPR036812">
    <property type="entry name" value="NAD(P)_OxRdtase_dom_sf"/>
</dbReference>
<comment type="catalytic activity">
    <reaction evidence="9">
        <text>L-aspartate + L-glutamine + ATP + H2O = L-asparagine + L-glutamate + AMP + diphosphate + H(+)</text>
        <dbReference type="Rhea" id="RHEA:12228"/>
        <dbReference type="ChEBI" id="CHEBI:15377"/>
        <dbReference type="ChEBI" id="CHEBI:15378"/>
        <dbReference type="ChEBI" id="CHEBI:29985"/>
        <dbReference type="ChEBI" id="CHEBI:29991"/>
        <dbReference type="ChEBI" id="CHEBI:30616"/>
        <dbReference type="ChEBI" id="CHEBI:33019"/>
        <dbReference type="ChEBI" id="CHEBI:58048"/>
        <dbReference type="ChEBI" id="CHEBI:58359"/>
        <dbReference type="ChEBI" id="CHEBI:456215"/>
        <dbReference type="EC" id="6.3.5.4"/>
    </reaction>
</comment>
<keyword evidence="7" id="KW-0061">Asparagine biosynthesis</keyword>
<dbReference type="SUPFAM" id="SSF56235">
    <property type="entry name" value="N-terminal nucleophile aminohydrolases (Ntn hydrolases)"/>
    <property type="match status" value="1"/>
</dbReference>
<dbReference type="InterPro" id="IPR033738">
    <property type="entry name" value="AsnB_N"/>
</dbReference>
<dbReference type="InterPro" id="IPR001962">
    <property type="entry name" value="Asn_synthase"/>
</dbReference>
<evidence type="ECO:0000256" key="2">
    <source>
        <dbReference type="ARBA" id="ARBA00012737"/>
    </source>
</evidence>